<dbReference type="SUPFAM" id="SSF53697">
    <property type="entry name" value="SIS domain"/>
    <property type="match status" value="1"/>
</dbReference>
<accession>A0ABU4GT98</accession>
<gene>
    <name evidence="6" type="ORF">RZO55_25195</name>
</gene>
<keyword evidence="3" id="KW-0804">Transcription</keyword>
<dbReference type="InterPro" id="IPR001347">
    <property type="entry name" value="SIS_dom"/>
</dbReference>
<dbReference type="RefSeq" id="WP_318067033.1">
    <property type="nucleotide sequence ID" value="NZ_JAWONS010000329.1"/>
</dbReference>
<evidence type="ECO:0000313" key="7">
    <source>
        <dbReference type="Proteomes" id="UP001276854"/>
    </source>
</evidence>
<evidence type="ECO:0000259" key="4">
    <source>
        <dbReference type="PROSITE" id="PS51071"/>
    </source>
</evidence>
<dbReference type="InterPro" id="IPR046348">
    <property type="entry name" value="SIS_dom_sf"/>
</dbReference>
<dbReference type="PANTHER" id="PTHR30514">
    <property type="entry name" value="GLUCOKINASE"/>
    <property type="match status" value="1"/>
</dbReference>
<feature type="domain" description="SIS" evidence="5">
    <location>
        <begin position="125"/>
        <end position="262"/>
    </location>
</feature>
<dbReference type="InterPro" id="IPR047640">
    <property type="entry name" value="RpiR-like"/>
</dbReference>
<dbReference type="Proteomes" id="UP001276854">
    <property type="component" value="Unassembled WGS sequence"/>
</dbReference>
<keyword evidence="7" id="KW-1185">Reference proteome</keyword>
<comment type="caution">
    <text evidence="6">The sequence shown here is derived from an EMBL/GenBank/DDBJ whole genome shotgun (WGS) entry which is preliminary data.</text>
</comment>
<protein>
    <submittedName>
        <fullName evidence="6">MurR/RpiR family transcriptional regulator</fullName>
    </submittedName>
</protein>
<dbReference type="Gene3D" id="3.40.50.10490">
    <property type="entry name" value="Glucose-6-phosphate isomerase like protein, domain 1"/>
    <property type="match status" value="1"/>
</dbReference>
<dbReference type="Pfam" id="PF01418">
    <property type="entry name" value="HTH_6"/>
    <property type="match status" value="1"/>
</dbReference>
<evidence type="ECO:0000256" key="2">
    <source>
        <dbReference type="ARBA" id="ARBA00023125"/>
    </source>
</evidence>
<feature type="domain" description="HTH rpiR-type" evidence="4">
    <location>
        <begin position="9"/>
        <end position="85"/>
    </location>
</feature>
<dbReference type="EMBL" id="JAWONS010000329">
    <property type="protein sequence ID" value="MDW2800871.1"/>
    <property type="molecule type" value="Genomic_DNA"/>
</dbReference>
<dbReference type="InterPro" id="IPR000281">
    <property type="entry name" value="HTH_RpiR"/>
</dbReference>
<dbReference type="PROSITE" id="PS51464">
    <property type="entry name" value="SIS"/>
    <property type="match status" value="1"/>
</dbReference>
<dbReference type="InterPro" id="IPR036388">
    <property type="entry name" value="WH-like_DNA-bd_sf"/>
</dbReference>
<dbReference type="InterPro" id="IPR009057">
    <property type="entry name" value="Homeodomain-like_sf"/>
</dbReference>
<evidence type="ECO:0000259" key="5">
    <source>
        <dbReference type="PROSITE" id="PS51464"/>
    </source>
</evidence>
<keyword evidence="1" id="KW-0805">Transcription regulation</keyword>
<proteinExistence type="predicted"/>
<dbReference type="PROSITE" id="PS00356">
    <property type="entry name" value="HTH_LACI_1"/>
    <property type="match status" value="1"/>
</dbReference>
<evidence type="ECO:0000256" key="1">
    <source>
        <dbReference type="ARBA" id="ARBA00023015"/>
    </source>
</evidence>
<dbReference type="CDD" id="cd05013">
    <property type="entry name" value="SIS_RpiR"/>
    <property type="match status" value="1"/>
</dbReference>
<evidence type="ECO:0000256" key="3">
    <source>
        <dbReference type="ARBA" id="ARBA00023163"/>
    </source>
</evidence>
<reference evidence="6 7" key="1">
    <citation type="submission" date="2023-10" db="EMBL/GenBank/DDBJ databases">
        <title>A novel Glycoside Hydrolase 43-Like Enzyme from Clostrdium boliviensis is an Endo-xylanase, and a Candidate for Xylooligosaccharides Production from Different Xylan Substrates.</title>
        <authorList>
            <person name="Alvarez M.T."/>
            <person name="Rocabado-Villegas L.R."/>
            <person name="Salas-Veizaga D.M."/>
            <person name="Linares-Pasten J.A."/>
            <person name="Gudmundsdottir E.E."/>
            <person name="Hreggvidsson G.O."/>
            <person name="Adlercreutz P."/>
            <person name="Nordberg Karlsson E."/>
        </authorList>
    </citation>
    <scope>NUCLEOTIDE SEQUENCE [LARGE SCALE GENOMIC DNA]</scope>
    <source>
        <strain evidence="6 7">E-1</strain>
    </source>
</reference>
<dbReference type="PANTHER" id="PTHR30514:SF1">
    <property type="entry name" value="HTH-TYPE TRANSCRIPTIONAL REGULATOR HEXR-RELATED"/>
    <property type="match status" value="1"/>
</dbReference>
<organism evidence="6 7">
    <name type="scientific">Clostridium boliviensis</name>
    <dbReference type="NCBI Taxonomy" id="318465"/>
    <lineage>
        <taxon>Bacteria</taxon>
        <taxon>Bacillati</taxon>
        <taxon>Bacillota</taxon>
        <taxon>Clostridia</taxon>
        <taxon>Eubacteriales</taxon>
        <taxon>Clostridiaceae</taxon>
        <taxon>Clostridium</taxon>
    </lineage>
</organism>
<evidence type="ECO:0000313" key="6">
    <source>
        <dbReference type="EMBL" id="MDW2800871.1"/>
    </source>
</evidence>
<name>A0ABU4GT98_9CLOT</name>
<dbReference type="Gene3D" id="1.10.10.10">
    <property type="entry name" value="Winged helix-like DNA-binding domain superfamily/Winged helix DNA-binding domain"/>
    <property type="match status" value="1"/>
</dbReference>
<sequence>MKNSKLLERQVIDIIQEKYDEIFSAEKKVADFVLENPHKTVESNVSELAKLSGVSDATIVRMCRHIGYSGYYQFRITLARDIGKMQYTESDISESSGAVERLFLSYAENLIAIGKGIDEETMWNCVNLLKNCNVAHVIASGNTNVLSQYMDFRLGRLGIKSSFGASVEYYMNHINLAEPEDIVIAISKSGSSKPVLLGMELAKDKGLKCIAITSYAQSPISELADYVLLSQGNDLSFNYYKDYAQTNMLAVIDALLNFVTNIELIKSKQADKPEIILSEYKV</sequence>
<keyword evidence="2" id="KW-0238">DNA-binding</keyword>
<dbReference type="SUPFAM" id="SSF46689">
    <property type="entry name" value="Homeodomain-like"/>
    <property type="match status" value="1"/>
</dbReference>
<dbReference type="InterPro" id="IPR035472">
    <property type="entry name" value="RpiR-like_SIS"/>
</dbReference>
<dbReference type="PROSITE" id="PS51071">
    <property type="entry name" value="HTH_RPIR"/>
    <property type="match status" value="1"/>
</dbReference>
<dbReference type="Pfam" id="PF01380">
    <property type="entry name" value="SIS"/>
    <property type="match status" value="1"/>
</dbReference>